<dbReference type="InterPro" id="IPR036286">
    <property type="entry name" value="LexA/Signal_pep-like_sf"/>
</dbReference>
<dbReference type="CDD" id="cd06530">
    <property type="entry name" value="S26_SPase_I"/>
    <property type="match status" value="1"/>
</dbReference>
<keyword evidence="6" id="KW-0812">Transmembrane</keyword>
<evidence type="ECO:0000313" key="9">
    <source>
        <dbReference type="Proteomes" id="UP000034081"/>
    </source>
</evidence>
<keyword evidence="6" id="KW-0472">Membrane</keyword>
<dbReference type="PANTHER" id="PTHR43390:SF1">
    <property type="entry name" value="CHLOROPLAST PROCESSING PEPTIDASE"/>
    <property type="match status" value="1"/>
</dbReference>
<organism evidence="8 9">
    <name type="scientific">Candidatus Woesebacteria bacterium GW2011_GWB1_38_8</name>
    <dbReference type="NCBI Taxonomy" id="1618570"/>
    <lineage>
        <taxon>Bacteria</taxon>
        <taxon>Candidatus Woeseibacteriota</taxon>
    </lineage>
</organism>
<dbReference type="GO" id="GO:0006465">
    <property type="term" value="P:signal peptide processing"/>
    <property type="evidence" value="ECO:0007669"/>
    <property type="project" value="InterPro"/>
</dbReference>
<reference evidence="8 9" key="1">
    <citation type="journal article" date="2015" name="Nature">
        <title>rRNA introns, odd ribosomes, and small enigmatic genomes across a large radiation of phyla.</title>
        <authorList>
            <person name="Brown C.T."/>
            <person name="Hug L.A."/>
            <person name="Thomas B.C."/>
            <person name="Sharon I."/>
            <person name="Castelle C.J."/>
            <person name="Singh A."/>
            <person name="Wilkins M.J."/>
            <person name="Williams K.H."/>
            <person name="Banfield J.F."/>
        </authorList>
    </citation>
    <scope>NUCLEOTIDE SEQUENCE [LARGE SCALE GENOMIC DNA]</scope>
</reference>
<keyword evidence="4 6" id="KW-0378">Hydrolase</keyword>
<dbReference type="Proteomes" id="UP000034081">
    <property type="component" value="Unassembled WGS sequence"/>
</dbReference>
<comment type="similarity">
    <text evidence="2 6">Belongs to the peptidase S26 family.</text>
</comment>
<dbReference type="InterPro" id="IPR019533">
    <property type="entry name" value="Peptidase_S26"/>
</dbReference>
<protein>
    <recommendedName>
        <fullName evidence="3 6">Signal peptidase I</fullName>
        <ecNumber evidence="3 6">3.4.21.89</ecNumber>
    </recommendedName>
</protein>
<accession>A0A0G0P8V3</accession>
<keyword evidence="6" id="KW-0645">Protease</keyword>
<feature type="active site" evidence="5">
    <location>
        <position position="84"/>
    </location>
</feature>
<dbReference type="AlphaFoldDB" id="A0A0G0P8V3"/>
<comment type="subcellular location">
    <subcellularLocation>
        <location evidence="6">Membrane</location>
        <topology evidence="6">Single-pass type II membrane protein</topology>
    </subcellularLocation>
</comment>
<name>A0A0G0P8V3_9BACT</name>
<feature type="transmembrane region" description="Helical" evidence="6">
    <location>
        <begin position="6"/>
        <end position="32"/>
    </location>
</feature>
<sequence>MLFKRLTAFFLDILEVVVFAIAIFLFIYLLVLQPHKIKGQSMVPNFDDGEYLLTDKVTYRFNQPERGDVVVFEAPGSNGEEFIKRIIGLPGERISLNNGKVYINSSILSEIYLPETYQTNGSSFLSDNKEIIVPDGNYFVMGDNRGASYDSRSWGYITKDKITGRAWLVYWPVSRMGIVEDPDYRLSQDVTAL</sequence>
<evidence type="ECO:0000259" key="7">
    <source>
        <dbReference type="Pfam" id="PF10502"/>
    </source>
</evidence>
<dbReference type="PANTHER" id="PTHR43390">
    <property type="entry name" value="SIGNAL PEPTIDASE I"/>
    <property type="match status" value="1"/>
</dbReference>
<dbReference type="GO" id="GO:0004252">
    <property type="term" value="F:serine-type endopeptidase activity"/>
    <property type="evidence" value="ECO:0007669"/>
    <property type="project" value="InterPro"/>
</dbReference>
<dbReference type="NCBIfam" id="TIGR02227">
    <property type="entry name" value="sigpep_I_bact"/>
    <property type="match status" value="1"/>
</dbReference>
<dbReference type="PRINTS" id="PR00727">
    <property type="entry name" value="LEADERPTASE"/>
</dbReference>
<evidence type="ECO:0000256" key="1">
    <source>
        <dbReference type="ARBA" id="ARBA00000677"/>
    </source>
</evidence>
<feature type="active site" evidence="5">
    <location>
        <position position="41"/>
    </location>
</feature>
<dbReference type="Gene3D" id="2.10.109.10">
    <property type="entry name" value="Umud Fragment, subunit A"/>
    <property type="match status" value="1"/>
</dbReference>
<dbReference type="Pfam" id="PF10502">
    <property type="entry name" value="Peptidase_S26"/>
    <property type="match status" value="1"/>
</dbReference>
<proteinExistence type="inferred from homology"/>
<dbReference type="EMBL" id="LBVL01000004">
    <property type="protein sequence ID" value="KKQ85736.1"/>
    <property type="molecule type" value="Genomic_DNA"/>
</dbReference>
<dbReference type="InterPro" id="IPR019757">
    <property type="entry name" value="Pept_S26A_signal_pept_1_Lys-AS"/>
</dbReference>
<dbReference type="EC" id="3.4.21.89" evidence="3 6"/>
<dbReference type="SUPFAM" id="SSF51306">
    <property type="entry name" value="LexA/Signal peptidase"/>
    <property type="match status" value="1"/>
</dbReference>
<evidence type="ECO:0000256" key="3">
    <source>
        <dbReference type="ARBA" id="ARBA00013208"/>
    </source>
</evidence>
<evidence type="ECO:0000256" key="6">
    <source>
        <dbReference type="RuleBase" id="RU362042"/>
    </source>
</evidence>
<evidence type="ECO:0000256" key="2">
    <source>
        <dbReference type="ARBA" id="ARBA00009370"/>
    </source>
</evidence>
<dbReference type="PROSITE" id="PS00760">
    <property type="entry name" value="SPASE_I_2"/>
    <property type="match status" value="1"/>
</dbReference>
<dbReference type="GO" id="GO:0009003">
    <property type="term" value="F:signal peptidase activity"/>
    <property type="evidence" value="ECO:0007669"/>
    <property type="project" value="UniProtKB-EC"/>
</dbReference>
<dbReference type="InterPro" id="IPR019758">
    <property type="entry name" value="Pept_S26A_signal_pept_1_CS"/>
</dbReference>
<evidence type="ECO:0000313" key="8">
    <source>
        <dbReference type="EMBL" id="KKQ85736.1"/>
    </source>
</evidence>
<dbReference type="STRING" id="1618570.UT08_C0004G0048"/>
<dbReference type="InterPro" id="IPR000223">
    <property type="entry name" value="Pept_S26A_signal_pept_1"/>
</dbReference>
<evidence type="ECO:0000256" key="4">
    <source>
        <dbReference type="ARBA" id="ARBA00022801"/>
    </source>
</evidence>
<dbReference type="PATRIC" id="fig|1618570.3.peg.458"/>
<evidence type="ECO:0000256" key="5">
    <source>
        <dbReference type="PIRSR" id="PIRSR600223-1"/>
    </source>
</evidence>
<dbReference type="GO" id="GO:0016020">
    <property type="term" value="C:membrane"/>
    <property type="evidence" value="ECO:0007669"/>
    <property type="project" value="UniProtKB-SubCell"/>
</dbReference>
<gene>
    <name evidence="8" type="ORF">UT08_C0004G0048</name>
</gene>
<dbReference type="PROSITE" id="PS00761">
    <property type="entry name" value="SPASE_I_3"/>
    <property type="match status" value="1"/>
</dbReference>
<comment type="catalytic activity">
    <reaction evidence="1 6">
        <text>Cleavage of hydrophobic, N-terminal signal or leader sequences from secreted and periplasmic proteins.</text>
        <dbReference type="EC" id="3.4.21.89"/>
    </reaction>
</comment>
<feature type="domain" description="Peptidase S26" evidence="7">
    <location>
        <begin position="12"/>
        <end position="171"/>
    </location>
</feature>
<keyword evidence="6" id="KW-1133">Transmembrane helix</keyword>
<comment type="caution">
    <text evidence="8">The sequence shown here is derived from an EMBL/GenBank/DDBJ whole genome shotgun (WGS) entry which is preliminary data.</text>
</comment>